<evidence type="ECO:0000256" key="3">
    <source>
        <dbReference type="ARBA" id="ARBA00008870"/>
    </source>
</evidence>
<dbReference type="GO" id="GO:1990189">
    <property type="term" value="F:protein N-terminal-serine acetyltransferase activity"/>
    <property type="evidence" value="ECO:0007669"/>
    <property type="project" value="UniProtKB-EC"/>
</dbReference>
<proteinExistence type="inferred from homology"/>
<dbReference type="AlphaFoldDB" id="A0A0J9X595"/>
<gene>
    <name evidence="14" type="ORF">BN980_GECA02s08920g</name>
</gene>
<keyword evidence="15" id="KW-1185">Reference proteome</keyword>
<protein>
    <recommendedName>
        <fullName evidence="5">N-alpha-acetyltransferase 40</fullName>
        <ecNumber evidence="4">2.3.1.257</ecNumber>
    </recommendedName>
</protein>
<dbReference type="GO" id="GO:0005634">
    <property type="term" value="C:nucleus"/>
    <property type="evidence" value="ECO:0007669"/>
    <property type="project" value="UniProtKB-SubCell"/>
</dbReference>
<evidence type="ECO:0000256" key="7">
    <source>
        <dbReference type="ARBA" id="ARBA00022679"/>
    </source>
</evidence>
<dbReference type="GO" id="GO:0005737">
    <property type="term" value="C:cytoplasm"/>
    <property type="evidence" value="ECO:0007669"/>
    <property type="project" value="UniProtKB-SubCell"/>
</dbReference>
<keyword evidence="8" id="KW-0539">Nucleus</keyword>
<evidence type="ECO:0000313" key="15">
    <source>
        <dbReference type="Proteomes" id="UP000242525"/>
    </source>
</evidence>
<keyword evidence="6" id="KW-0963">Cytoplasm</keyword>
<comment type="caution">
    <text evidence="14">The sequence shown here is derived from an EMBL/GenBank/DDBJ whole genome shotgun (WGS) entry which is preliminary data.</text>
</comment>
<dbReference type="Pfam" id="PF00583">
    <property type="entry name" value="Acetyltransf_1"/>
    <property type="match status" value="1"/>
</dbReference>
<sequence length="281" mass="31456">MDASTLPHGYTLCRYKSAELPNDVYRQCFLLVKKIQHMYEGSGMGWNSTTKLDEFNESEMTFLVIFKNESTSSINGENVQNESKAALSAAPASVLASTPAAPAMVSVTDKKLKKYLDQRGESALGTSGIVCAFASLLPSVPEFEPDSQDDKDEEDDEDDESSLCSYLYELHVNPSHQSKGLARHLLSQAKLQCLAAHPQRPILKLTVFNMNVPAQNFYLYNNLKYINEVGKANTSSEAIHLGGTRRKGERSKLHPKLAWTQSYSRIQNIKGWREMVWEGRK</sequence>
<evidence type="ECO:0000259" key="13">
    <source>
        <dbReference type="Pfam" id="PF00583"/>
    </source>
</evidence>
<evidence type="ECO:0000256" key="10">
    <source>
        <dbReference type="ARBA" id="ARBA00047821"/>
    </source>
</evidence>
<accession>A0A0J9X595</accession>
<evidence type="ECO:0000256" key="12">
    <source>
        <dbReference type="SAM" id="MobiDB-lite"/>
    </source>
</evidence>
<dbReference type="InterPro" id="IPR000182">
    <property type="entry name" value="GNAT_dom"/>
</dbReference>
<dbReference type="Gene3D" id="3.40.630.30">
    <property type="match status" value="1"/>
</dbReference>
<comment type="similarity">
    <text evidence="3">Belongs to the acetyltransferase family. NAA40 subfamily.</text>
</comment>
<comment type="subcellular location">
    <subcellularLocation>
        <location evidence="2">Cytoplasm</location>
    </subcellularLocation>
    <subcellularLocation>
        <location evidence="1">Nucleus</location>
    </subcellularLocation>
</comment>
<dbReference type="SUPFAM" id="SSF55729">
    <property type="entry name" value="Acyl-CoA N-acyltransferases (Nat)"/>
    <property type="match status" value="1"/>
</dbReference>
<evidence type="ECO:0000256" key="11">
    <source>
        <dbReference type="ARBA" id="ARBA00049524"/>
    </source>
</evidence>
<dbReference type="Proteomes" id="UP000242525">
    <property type="component" value="Unassembled WGS sequence"/>
</dbReference>
<dbReference type="InterPro" id="IPR016181">
    <property type="entry name" value="Acyl_CoA_acyltransferase"/>
</dbReference>
<dbReference type="EMBL" id="CCBN010000002">
    <property type="protein sequence ID" value="CDO52298.1"/>
    <property type="molecule type" value="Genomic_DNA"/>
</dbReference>
<feature type="compositionally biased region" description="Acidic residues" evidence="12">
    <location>
        <begin position="143"/>
        <end position="160"/>
    </location>
</feature>
<evidence type="ECO:0000256" key="2">
    <source>
        <dbReference type="ARBA" id="ARBA00004496"/>
    </source>
</evidence>
<dbReference type="GO" id="GO:0010485">
    <property type="term" value="F:histone H4 acetyltransferase activity"/>
    <property type="evidence" value="ECO:0007669"/>
    <property type="project" value="InterPro"/>
</dbReference>
<dbReference type="PANTHER" id="PTHR20531">
    <property type="entry name" value="N-ALPHA-ACETYLTRANSFERASE 40"/>
    <property type="match status" value="1"/>
</dbReference>
<evidence type="ECO:0000256" key="5">
    <source>
        <dbReference type="ARBA" id="ARBA00015043"/>
    </source>
</evidence>
<comment type="catalytic activity">
    <reaction evidence="10">
        <text>N-terminal L-seryl-[histone H2A] + acetyl-CoA = N-terminal N(alpha)-acetyl-L-seryl-[histone H2A] + CoA + H(+)</text>
        <dbReference type="Rhea" id="RHEA:50600"/>
        <dbReference type="Rhea" id="RHEA-COMP:12742"/>
        <dbReference type="Rhea" id="RHEA-COMP:12744"/>
        <dbReference type="ChEBI" id="CHEBI:15378"/>
        <dbReference type="ChEBI" id="CHEBI:57287"/>
        <dbReference type="ChEBI" id="CHEBI:57288"/>
        <dbReference type="ChEBI" id="CHEBI:64738"/>
        <dbReference type="ChEBI" id="CHEBI:83690"/>
        <dbReference type="EC" id="2.3.1.257"/>
    </reaction>
</comment>
<evidence type="ECO:0000256" key="6">
    <source>
        <dbReference type="ARBA" id="ARBA00022490"/>
    </source>
</evidence>
<keyword evidence="9" id="KW-0012">Acyltransferase</keyword>
<dbReference type="PANTHER" id="PTHR20531:SF1">
    <property type="entry name" value="N-ALPHA-ACETYLTRANSFERASE 40"/>
    <property type="match status" value="1"/>
</dbReference>
<reference evidence="14" key="1">
    <citation type="submission" date="2014-03" db="EMBL/GenBank/DDBJ databases">
        <authorList>
            <person name="Casaregola S."/>
        </authorList>
    </citation>
    <scope>NUCLEOTIDE SEQUENCE [LARGE SCALE GENOMIC DNA]</scope>
    <source>
        <strain evidence="14">CLIB 918</strain>
    </source>
</reference>
<dbReference type="CDD" id="cd04301">
    <property type="entry name" value="NAT_SF"/>
    <property type="match status" value="1"/>
</dbReference>
<dbReference type="InterPro" id="IPR039949">
    <property type="entry name" value="NAA40"/>
</dbReference>
<evidence type="ECO:0000256" key="9">
    <source>
        <dbReference type="ARBA" id="ARBA00023315"/>
    </source>
</evidence>
<name>A0A0J9X595_GEOCN</name>
<evidence type="ECO:0000313" key="14">
    <source>
        <dbReference type="EMBL" id="CDO52298.1"/>
    </source>
</evidence>
<dbReference type="GO" id="GO:0043998">
    <property type="term" value="F:histone H2A acetyltransferase activity"/>
    <property type="evidence" value="ECO:0007669"/>
    <property type="project" value="InterPro"/>
</dbReference>
<feature type="region of interest" description="Disordered" evidence="12">
    <location>
        <begin position="140"/>
        <end position="160"/>
    </location>
</feature>
<evidence type="ECO:0000256" key="8">
    <source>
        <dbReference type="ARBA" id="ARBA00023242"/>
    </source>
</evidence>
<keyword evidence="7" id="KW-0808">Transferase</keyword>
<dbReference type="EC" id="2.3.1.257" evidence="4"/>
<organism evidence="14 15">
    <name type="scientific">Geotrichum candidum</name>
    <name type="common">Oospora lactis</name>
    <name type="synonym">Dipodascus geotrichum</name>
    <dbReference type="NCBI Taxonomy" id="1173061"/>
    <lineage>
        <taxon>Eukaryota</taxon>
        <taxon>Fungi</taxon>
        <taxon>Dikarya</taxon>
        <taxon>Ascomycota</taxon>
        <taxon>Saccharomycotina</taxon>
        <taxon>Dipodascomycetes</taxon>
        <taxon>Dipodascales</taxon>
        <taxon>Dipodascaceae</taxon>
        <taxon>Geotrichum</taxon>
    </lineage>
</organism>
<evidence type="ECO:0000256" key="1">
    <source>
        <dbReference type="ARBA" id="ARBA00004123"/>
    </source>
</evidence>
<evidence type="ECO:0000256" key="4">
    <source>
        <dbReference type="ARBA" id="ARBA00012950"/>
    </source>
</evidence>
<comment type="catalytic activity">
    <reaction evidence="11">
        <text>N-terminal L-seryl-[histone H4] + acetyl-CoA = N-terminal N(alpha)-acetyl-L-seryl-[histone H4] + CoA + H(+)</text>
        <dbReference type="Rhea" id="RHEA:50596"/>
        <dbReference type="Rhea" id="RHEA-COMP:12740"/>
        <dbReference type="Rhea" id="RHEA-COMP:12743"/>
        <dbReference type="ChEBI" id="CHEBI:15378"/>
        <dbReference type="ChEBI" id="CHEBI:57287"/>
        <dbReference type="ChEBI" id="CHEBI:57288"/>
        <dbReference type="ChEBI" id="CHEBI:64738"/>
        <dbReference type="ChEBI" id="CHEBI:83690"/>
        <dbReference type="EC" id="2.3.1.257"/>
    </reaction>
</comment>
<feature type="domain" description="N-acetyltransferase" evidence="13">
    <location>
        <begin position="161"/>
        <end position="218"/>
    </location>
</feature>